<dbReference type="CDD" id="cd17324">
    <property type="entry name" value="MFS_NepI_like"/>
    <property type="match status" value="1"/>
</dbReference>
<feature type="transmembrane region" description="Helical" evidence="8">
    <location>
        <begin position="53"/>
        <end position="73"/>
    </location>
</feature>
<dbReference type="InterPro" id="IPR020846">
    <property type="entry name" value="MFS_dom"/>
</dbReference>
<keyword evidence="11" id="KW-1185">Reference proteome</keyword>
<keyword evidence="6 8" id="KW-1133">Transmembrane helix</keyword>
<dbReference type="GO" id="GO:0005886">
    <property type="term" value="C:plasma membrane"/>
    <property type="evidence" value="ECO:0007669"/>
    <property type="project" value="UniProtKB-SubCell"/>
</dbReference>
<feature type="transmembrane region" description="Helical" evidence="8">
    <location>
        <begin position="144"/>
        <end position="165"/>
    </location>
</feature>
<feature type="transmembrane region" description="Helical" evidence="8">
    <location>
        <begin position="316"/>
        <end position="338"/>
    </location>
</feature>
<evidence type="ECO:0000256" key="2">
    <source>
        <dbReference type="ARBA" id="ARBA00008335"/>
    </source>
</evidence>
<dbReference type="InterPro" id="IPR011701">
    <property type="entry name" value="MFS"/>
</dbReference>
<evidence type="ECO:0000313" key="11">
    <source>
        <dbReference type="Proteomes" id="UP000318297"/>
    </source>
</evidence>
<comment type="similarity">
    <text evidence="2">Belongs to the major facilitator superfamily.</text>
</comment>
<evidence type="ECO:0000256" key="5">
    <source>
        <dbReference type="ARBA" id="ARBA00022692"/>
    </source>
</evidence>
<dbReference type="PROSITE" id="PS50850">
    <property type="entry name" value="MFS"/>
    <property type="match status" value="1"/>
</dbReference>
<keyword evidence="7 8" id="KW-0472">Membrane</keyword>
<dbReference type="SUPFAM" id="SSF103473">
    <property type="entry name" value="MFS general substrate transporter"/>
    <property type="match status" value="1"/>
</dbReference>
<feature type="domain" description="Major facilitator superfamily (MFS) profile" evidence="9">
    <location>
        <begin position="15"/>
        <end position="398"/>
    </location>
</feature>
<proteinExistence type="inferred from homology"/>
<dbReference type="Gene3D" id="1.20.1250.20">
    <property type="entry name" value="MFS general substrate transporter like domains"/>
    <property type="match status" value="1"/>
</dbReference>
<evidence type="ECO:0000259" key="9">
    <source>
        <dbReference type="PROSITE" id="PS50850"/>
    </source>
</evidence>
<sequence length="405" mass="41880">MAALDPAGYRRGEAGYRRITIALFAAGMTTFVAMYCAQAVLPALSTSFHVSPAGAALSVSATTGLLALAIIPVSALSERFGRTRIMAGSAIASAIIGLIAPLAPSMSVLVVLRGIQGVALAGVPATAMAYLAEEVHRDHLGAAMGRYIAGTTVGGLAGRLIASFTLDVSNWRWAMAAAALVALAFTAVFIRLAPSSVYFRPQPVGLRDTSRAVLGHLRNPALVALFATGFLLMGGFVSVYNMLGYRLLAAPFSLPESIVGLVFLMYLSGTVSSSVAGRVADRWGRQRTLLAAEAMTLAGLLLTLPGQLVWVLLGMLLFTAGFFAAHAIASGWVGLIAVEHRAEASSLYLFAYYVGSSVLGAVVGVAYSAAHWNGTTGYVAALVVCALAIGVAIPSLTRRATAVTA</sequence>
<organism evidence="10 11">
    <name type="scientific">Rudaeicoccus suwonensis</name>
    <dbReference type="NCBI Taxonomy" id="657409"/>
    <lineage>
        <taxon>Bacteria</taxon>
        <taxon>Bacillati</taxon>
        <taxon>Actinomycetota</taxon>
        <taxon>Actinomycetes</taxon>
        <taxon>Micrococcales</taxon>
        <taxon>Dermacoccaceae</taxon>
        <taxon>Rudaeicoccus</taxon>
    </lineage>
</organism>
<feature type="transmembrane region" description="Helical" evidence="8">
    <location>
        <begin position="258"/>
        <end position="277"/>
    </location>
</feature>
<evidence type="ECO:0000256" key="3">
    <source>
        <dbReference type="ARBA" id="ARBA00022448"/>
    </source>
</evidence>
<dbReference type="EMBL" id="VIVQ01000001">
    <property type="protein sequence ID" value="TWE13316.1"/>
    <property type="molecule type" value="Genomic_DNA"/>
</dbReference>
<feature type="transmembrane region" description="Helical" evidence="8">
    <location>
        <begin position="376"/>
        <end position="396"/>
    </location>
</feature>
<feature type="transmembrane region" description="Helical" evidence="8">
    <location>
        <begin position="85"/>
        <end position="104"/>
    </location>
</feature>
<keyword evidence="4" id="KW-1003">Cell membrane</keyword>
<evidence type="ECO:0000256" key="7">
    <source>
        <dbReference type="ARBA" id="ARBA00023136"/>
    </source>
</evidence>
<reference evidence="10 11" key="1">
    <citation type="submission" date="2019-06" db="EMBL/GenBank/DDBJ databases">
        <title>Sequencing the genomes of 1000 actinobacteria strains.</title>
        <authorList>
            <person name="Klenk H.-P."/>
        </authorList>
    </citation>
    <scope>NUCLEOTIDE SEQUENCE [LARGE SCALE GENOMIC DNA]</scope>
    <source>
        <strain evidence="10 11">DSM 19560</strain>
    </source>
</reference>
<feature type="transmembrane region" description="Helical" evidence="8">
    <location>
        <begin position="21"/>
        <end position="41"/>
    </location>
</feature>
<evidence type="ECO:0000256" key="1">
    <source>
        <dbReference type="ARBA" id="ARBA00004651"/>
    </source>
</evidence>
<feature type="transmembrane region" description="Helical" evidence="8">
    <location>
        <begin position="110"/>
        <end position="132"/>
    </location>
</feature>
<protein>
    <submittedName>
        <fullName evidence="10">Putative MFS family arabinose efflux permease</fullName>
    </submittedName>
</protein>
<dbReference type="Proteomes" id="UP000318297">
    <property type="component" value="Unassembled WGS sequence"/>
</dbReference>
<dbReference type="InterPro" id="IPR036259">
    <property type="entry name" value="MFS_trans_sf"/>
</dbReference>
<feature type="transmembrane region" description="Helical" evidence="8">
    <location>
        <begin position="350"/>
        <end position="370"/>
    </location>
</feature>
<accession>A0A561ECH0</accession>
<dbReference type="Pfam" id="PF07690">
    <property type="entry name" value="MFS_1"/>
    <property type="match status" value="1"/>
</dbReference>
<evidence type="ECO:0000256" key="6">
    <source>
        <dbReference type="ARBA" id="ARBA00022989"/>
    </source>
</evidence>
<dbReference type="AlphaFoldDB" id="A0A561ECH0"/>
<dbReference type="PANTHER" id="PTHR43271">
    <property type="entry name" value="BLL2771 PROTEIN"/>
    <property type="match status" value="1"/>
</dbReference>
<evidence type="ECO:0000256" key="8">
    <source>
        <dbReference type="SAM" id="Phobius"/>
    </source>
</evidence>
<keyword evidence="5 8" id="KW-0812">Transmembrane</keyword>
<feature type="transmembrane region" description="Helical" evidence="8">
    <location>
        <begin position="171"/>
        <end position="190"/>
    </location>
</feature>
<keyword evidence="3" id="KW-0813">Transport</keyword>
<comment type="caution">
    <text evidence="10">The sequence shown here is derived from an EMBL/GenBank/DDBJ whole genome shotgun (WGS) entry which is preliminary data.</text>
</comment>
<evidence type="ECO:0000256" key="4">
    <source>
        <dbReference type="ARBA" id="ARBA00022475"/>
    </source>
</evidence>
<name>A0A561ECH0_9MICO</name>
<dbReference type="PANTHER" id="PTHR43271:SF1">
    <property type="entry name" value="INNER MEMBRANE TRANSPORT PROTEIN YNFM"/>
    <property type="match status" value="1"/>
</dbReference>
<evidence type="ECO:0000313" key="10">
    <source>
        <dbReference type="EMBL" id="TWE13316.1"/>
    </source>
</evidence>
<dbReference type="GO" id="GO:0022857">
    <property type="term" value="F:transmembrane transporter activity"/>
    <property type="evidence" value="ECO:0007669"/>
    <property type="project" value="InterPro"/>
</dbReference>
<comment type="subcellular location">
    <subcellularLocation>
        <location evidence="1">Cell membrane</location>
        <topology evidence="1">Multi-pass membrane protein</topology>
    </subcellularLocation>
</comment>
<feature type="transmembrane region" description="Helical" evidence="8">
    <location>
        <begin position="221"/>
        <end position="243"/>
    </location>
</feature>
<feature type="transmembrane region" description="Helical" evidence="8">
    <location>
        <begin position="289"/>
        <end position="310"/>
    </location>
</feature>
<gene>
    <name evidence="10" type="ORF">BKA23_2145</name>
</gene>